<feature type="region of interest" description="Disordered" evidence="1">
    <location>
        <begin position="1"/>
        <end position="25"/>
    </location>
</feature>
<keyword evidence="3" id="KW-1185">Reference proteome</keyword>
<organism evidence="2 3">
    <name type="scientific">Methylobacterium iners</name>
    <dbReference type="NCBI Taxonomy" id="418707"/>
    <lineage>
        <taxon>Bacteria</taxon>
        <taxon>Pseudomonadati</taxon>
        <taxon>Pseudomonadota</taxon>
        <taxon>Alphaproteobacteria</taxon>
        <taxon>Hyphomicrobiales</taxon>
        <taxon>Methylobacteriaceae</taxon>
        <taxon>Methylobacterium</taxon>
    </lineage>
</organism>
<accession>A0ABQ4S7V3</accession>
<evidence type="ECO:0000313" key="3">
    <source>
        <dbReference type="Proteomes" id="UP001055125"/>
    </source>
</evidence>
<reference evidence="2" key="2">
    <citation type="submission" date="2021-08" db="EMBL/GenBank/DDBJ databases">
        <authorList>
            <person name="Tani A."/>
            <person name="Ola A."/>
            <person name="Ogura Y."/>
            <person name="Katsura K."/>
            <person name="Hayashi T."/>
        </authorList>
    </citation>
    <scope>NUCLEOTIDE SEQUENCE</scope>
    <source>
        <strain evidence="2">DSM 19015</strain>
    </source>
</reference>
<proteinExistence type="predicted"/>
<dbReference type="RefSeq" id="WP_238246803.1">
    <property type="nucleotide sequence ID" value="NZ_BPQP01000105.1"/>
</dbReference>
<name>A0ABQ4S7V3_9HYPH</name>
<protein>
    <submittedName>
        <fullName evidence="2">Uncharacterized protein</fullName>
    </submittedName>
</protein>
<gene>
    <name evidence="2" type="ORF">OCOJLMKI_4988</name>
</gene>
<sequence length="95" mass="10571">MAGRKQPKLPSPQQAMPTQYPGERGGTYLSVTRAADRYLAKAEEAIRKAALLWNNVDCGLEMQCDEMAEEVLRLRRDSIETVGGLYGDRLRDGVS</sequence>
<evidence type="ECO:0000313" key="2">
    <source>
        <dbReference type="EMBL" id="GJD97755.1"/>
    </source>
</evidence>
<dbReference type="EMBL" id="BPQP01000105">
    <property type="protein sequence ID" value="GJD97755.1"/>
    <property type="molecule type" value="Genomic_DNA"/>
</dbReference>
<comment type="caution">
    <text evidence="2">The sequence shown here is derived from an EMBL/GenBank/DDBJ whole genome shotgun (WGS) entry which is preliminary data.</text>
</comment>
<reference evidence="2" key="1">
    <citation type="journal article" date="2021" name="Front. Microbiol.">
        <title>Comprehensive Comparative Genomics and Phenotyping of Methylobacterium Species.</title>
        <authorList>
            <person name="Alessa O."/>
            <person name="Ogura Y."/>
            <person name="Fujitani Y."/>
            <person name="Takami H."/>
            <person name="Hayashi T."/>
            <person name="Sahin N."/>
            <person name="Tani A."/>
        </authorList>
    </citation>
    <scope>NUCLEOTIDE SEQUENCE</scope>
    <source>
        <strain evidence="2">DSM 19015</strain>
    </source>
</reference>
<evidence type="ECO:0000256" key="1">
    <source>
        <dbReference type="SAM" id="MobiDB-lite"/>
    </source>
</evidence>
<dbReference type="Proteomes" id="UP001055125">
    <property type="component" value="Unassembled WGS sequence"/>
</dbReference>